<evidence type="ECO:0000313" key="2">
    <source>
        <dbReference type="Proteomes" id="UP000060699"/>
    </source>
</evidence>
<dbReference type="OrthoDB" id="3078279at2"/>
<protein>
    <submittedName>
        <fullName evidence="1">Uncharacterized protein</fullName>
    </submittedName>
</protein>
<gene>
    <name evidence="1" type="ORF">RD2015_683</name>
</gene>
<evidence type="ECO:0000313" key="1">
    <source>
        <dbReference type="EMBL" id="ALV05179.1"/>
    </source>
</evidence>
<reference evidence="1 2" key="1">
    <citation type="submission" date="2015-12" db="EMBL/GenBank/DDBJ databases">
        <title>Complete genome of Roseateles depolymerans KCTC 42856.</title>
        <authorList>
            <person name="Kim K.M."/>
        </authorList>
    </citation>
    <scope>NUCLEOTIDE SEQUENCE [LARGE SCALE GENOMIC DNA]</scope>
    <source>
        <strain evidence="1 2">KCTC 42856</strain>
    </source>
</reference>
<name>A0A0U3MZ01_9BURK</name>
<sequence>MQAMQSNQERPFDAFMGQWHGVSRTFDVDGNFLESTRVFLDVAWKDDETFRQVERGRRILQSI</sequence>
<organism evidence="1 2">
    <name type="scientific">Roseateles depolymerans</name>
    <dbReference type="NCBI Taxonomy" id="76731"/>
    <lineage>
        <taxon>Bacteria</taxon>
        <taxon>Pseudomonadati</taxon>
        <taxon>Pseudomonadota</taxon>
        <taxon>Betaproteobacteria</taxon>
        <taxon>Burkholderiales</taxon>
        <taxon>Sphaerotilaceae</taxon>
        <taxon>Roseateles</taxon>
    </lineage>
</organism>
<accession>A0A0U3MZ01</accession>
<dbReference type="EMBL" id="CP013729">
    <property type="protein sequence ID" value="ALV05179.1"/>
    <property type="molecule type" value="Genomic_DNA"/>
</dbReference>
<dbReference type="AlphaFoldDB" id="A0A0U3MZ01"/>
<dbReference type="STRING" id="76731.RD2015_683"/>
<proteinExistence type="predicted"/>
<keyword evidence="2" id="KW-1185">Reference proteome</keyword>
<dbReference type="KEGG" id="rdp:RD2015_683"/>
<dbReference type="Proteomes" id="UP000060699">
    <property type="component" value="Chromosome"/>
</dbReference>
<dbReference type="RefSeq" id="WP_058933698.1">
    <property type="nucleotide sequence ID" value="NZ_CP013729.1"/>
</dbReference>